<dbReference type="InterPro" id="IPR003265">
    <property type="entry name" value="HhH-GPD_domain"/>
</dbReference>
<dbReference type="InterPro" id="IPR011257">
    <property type="entry name" value="DNA_glycosylase"/>
</dbReference>
<dbReference type="PANTHER" id="PTHR43003">
    <property type="entry name" value="DNA-3-METHYLADENINE GLYCOSYLASE"/>
    <property type="match status" value="1"/>
</dbReference>
<dbReference type="CDD" id="cd00056">
    <property type="entry name" value="ENDO3c"/>
    <property type="match status" value="1"/>
</dbReference>
<gene>
    <name evidence="7" type="ORF">FR932_08170</name>
</gene>
<dbReference type="AlphaFoldDB" id="A0A5J6WKL6"/>
<evidence type="ECO:0000256" key="3">
    <source>
        <dbReference type="ARBA" id="ARBA00012000"/>
    </source>
</evidence>
<dbReference type="EMBL" id="CP044399">
    <property type="protein sequence ID" value="QFI37828.1"/>
    <property type="molecule type" value="Genomic_DNA"/>
</dbReference>
<accession>A0A5J6WKL6</accession>
<protein>
    <recommendedName>
        <fullName evidence="3">DNA-3-methyladenine glycosylase II</fullName>
        <ecNumber evidence="3">3.2.2.21</ecNumber>
    </recommendedName>
</protein>
<evidence type="ECO:0000313" key="7">
    <source>
        <dbReference type="EMBL" id="QFI37828.1"/>
    </source>
</evidence>
<proteinExistence type="inferred from homology"/>
<reference evidence="7 8" key="1">
    <citation type="submission" date="2019-09" db="EMBL/GenBank/DDBJ databases">
        <title>Hybrid Assembly of the complete Genome of the Deep-Sea Bacterium Moritella marina from long Nanopore and Illumina reads.</title>
        <authorList>
            <person name="Magin S."/>
            <person name="Georgoulis A."/>
            <person name="Papadimitriou K."/>
            <person name="Iliakis G."/>
            <person name="Vorgias C.E."/>
        </authorList>
    </citation>
    <scope>NUCLEOTIDE SEQUENCE [LARGE SCALE GENOMIC DNA]</scope>
    <source>
        <strain evidence="7 8">MP-1</strain>
    </source>
</reference>
<dbReference type="Gene3D" id="1.10.340.30">
    <property type="entry name" value="Hypothetical protein, domain 2"/>
    <property type="match status" value="1"/>
</dbReference>
<dbReference type="GO" id="GO:0032131">
    <property type="term" value="F:alkylated DNA binding"/>
    <property type="evidence" value="ECO:0007669"/>
    <property type="project" value="TreeGrafter"/>
</dbReference>
<evidence type="ECO:0000259" key="6">
    <source>
        <dbReference type="SMART" id="SM00478"/>
    </source>
</evidence>
<dbReference type="GO" id="GO:0043916">
    <property type="term" value="F:DNA-7-methylguanine glycosylase activity"/>
    <property type="evidence" value="ECO:0007669"/>
    <property type="project" value="TreeGrafter"/>
</dbReference>
<evidence type="ECO:0000256" key="5">
    <source>
        <dbReference type="ARBA" id="ARBA00023204"/>
    </source>
</evidence>
<evidence type="ECO:0000256" key="4">
    <source>
        <dbReference type="ARBA" id="ARBA00022763"/>
    </source>
</evidence>
<dbReference type="Pfam" id="PF00730">
    <property type="entry name" value="HhH-GPD"/>
    <property type="match status" value="1"/>
</dbReference>
<evidence type="ECO:0000256" key="2">
    <source>
        <dbReference type="ARBA" id="ARBA00010817"/>
    </source>
</evidence>
<feature type="domain" description="HhH-GPD" evidence="6">
    <location>
        <begin position="47"/>
        <end position="202"/>
    </location>
</feature>
<dbReference type="GO" id="GO:0006285">
    <property type="term" value="P:base-excision repair, AP site formation"/>
    <property type="evidence" value="ECO:0007669"/>
    <property type="project" value="TreeGrafter"/>
</dbReference>
<dbReference type="OrthoDB" id="9811249at2"/>
<evidence type="ECO:0000313" key="8">
    <source>
        <dbReference type="Proteomes" id="UP000327424"/>
    </source>
</evidence>
<dbReference type="PANTHER" id="PTHR43003:SF5">
    <property type="entry name" value="DNA-3-METHYLADENINE GLYCOSYLASE"/>
    <property type="match status" value="1"/>
</dbReference>
<dbReference type="RefSeq" id="WP_019441031.1">
    <property type="nucleotide sequence ID" value="NZ_ALOE01000013.1"/>
</dbReference>
<name>A0A5J6WKL6_MORMI</name>
<keyword evidence="4" id="KW-0227">DNA damage</keyword>
<dbReference type="GO" id="GO:0032993">
    <property type="term" value="C:protein-DNA complex"/>
    <property type="evidence" value="ECO:0007669"/>
    <property type="project" value="TreeGrafter"/>
</dbReference>
<evidence type="ECO:0000256" key="1">
    <source>
        <dbReference type="ARBA" id="ARBA00000086"/>
    </source>
</evidence>
<dbReference type="Proteomes" id="UP000327424">
    <property type="component" value="Chromosome"/>
</dbReference>
<organism evidence="7 8">
    <name type="scientific">Moritella marina ATCC 15381</name>
    <dbReference type="NCBI Taxonomy" id="1202962"/>
    <lineage>
        <taxon>Bacteria</taxon>
        <taxon>Pseudomonadati</taxon>
        <taxon>Pseudomonadota</taxon>
        <taxon>Gammaproteobacteria</taxon>
        <taxon>Alteromonadales</taxon>
        <taxon>Moritellaceae</taxon>
        <taxon>Moritella</taxon>
    </lineage>
</organism>
<keyword evidence="8" id="KW-1185">Reference proteome</keyword>
<keyword evidence="5" id="KW-0234">DNA repair</keyword>
<dbReference type="GO" id="GO:0006307">
    <property type="term" value="P:DNA alkylation repair"/>
    <property type="evidence" value="ECO:0007669"/>
    <property type="project" value="TreeGrafter"/>
</dbReference>
<comment type="similarity">
    <text evidence="2">Belongs to the alkylbase DNA glycosidase AlkA family.</text>
</comment>
<comment type="catalytic activity">
    <reaction evidence="1">
        <text>Hydrolysis of alkylated DNA, releasing 3-methyladenine, 3-methylguanine, 7-methylguanine and 7-methyladenine.</text>
        <dbReference type="EC" id="3.2.2.21"/>
    </reaction>
</comment>
<dbReference type="SMART" id="SM00478">
    <property type="entry name" value="ENDO3c"/>
    <property type="match status" value="1"/>
</dbReference>
<dbReference type="GO" id="GO:0008725">
    <property type="term" value="F:DNA-3-methyladenine glycosylase activity"/>
    <property type="evidence" value="ECO:0007669"/>
    <property type="project" value="TreeGrafter"/>
</dbReference>
<dbReference type="GO" id="GO:0005737">
    <property type="term" value="C:cytoplasm"/>
    <property type="evidence" value="ECO:0007669"/>
    <property type="project" value="TreeGrafter"/>
</dbReference>
<dbReference type="Gene3D" id="1.10.1670.40">
    <property type="match status" value="1"/>
</dbReference>
<dbReference type="EC" id="3.2.2.21" evidence="3"/>
<sequence>MNSNVITQGVDAIALVDKEFANALSTLGAPAAKVNPHGFETFLSTIVSQQLSTKVATVIMQRVKVLLKNVTPERVMEVADQALRNAGLSWRKVEYAKGLAQAVLAGEFDIDGLDKLNDDEAITAITKLRGFGCWSAEIYLMFSLQRLDIFPADDLGLLVALGKLKGLPEKPTAKQARDMVKHWSPWRSVGALFLWEYYHKNDC</sequence>
<dbReference type="KEGG" id="mmaa:FR932_08170"/>
<dbReference type="InterPro" id="IPR051912">
    <property type="entry name" value="Alkylbase_DNA_Glycosylase/TA"/>
</dbReference>
<dbReference type="SUPFAM" id="SSF48150">
    <property type="entry name" value="DNA-glycosylase"/>
    <property type="match status" value="1"/>
</dbReference>
<dbReference type="FunFam" id="1.10.340.30:FF:000004">
    <property type="entry name" value="DNA-3-methyladenine glycosylase II"/>
    <property type="match status" value="1"/>
</dbReference>